<keyword evidence="1" id="KW-1133">Transmembrane helix</keyword>
<evidence type="ECO:0008006" key="5">
    <source>
        <dbReference type="Google" id="ProtNLM"/>
    </source>
</evidence>
<protein>
    <recommendedName>
        <fullName evidence="5">Cohesin domain-containing protein</fullName>
    </recommendedName>
</protein>
<dbReference type="STRING" id="1802555.A2755_00325"/>
<reference evidence="3 4" key="1">
    <citation type="journal article" date="2016" name="Nat. Commun.">
        <title>Thousands of microbial genomes shed light on interconnected biogeochemical processes in an aquifer system.</title>
        <authorList>
            <person name="Anantharaman K."/>
            <person name="Brown C.T."/>
            <person name="Hug L.A."/>
            <person name="Sharon I."/>
            <person name="Castelle C.J."/>
            <person name="Probst A.J."/>
            <person name="Thomas B.C."/>
            <person name="Singh A."/>
            <person name="Wilkins M.J."/>
            <person name="Karaoz U."/>
            <person name="Brodie E.L."/>
            <person name="Williams K.H."/>
            <person name="Hubbard S.S."/>
            <person name="Banfield J.F."/>
        </authorList>
    </citation>
    <scope>NUCLEOTIDE SEQUENCE [LARGE SCALE GENOMIC DNA]</scope>
</reference>
<evidence type="ECO:0000313" key="3">
    <source>
        <dbReference type="EMBL" id="OGM92528.1"/>
    </source>
</evidence>
<dbReference type="Gene3D" id="2.60.40.680">
    <property type="match status" value="1"/>
</dbReference>
<feature type="signal peptide" evidence="2">
    <location>
        <begin position="1"/>
        <end position="24"/>
    </location>
</feature>
<accession>A0A1F8DWY7</accession>
<gene>
    <name evidence="3" type="ORF">A2755_00325</name>
</gene>
<keyword evidence="2" id="KW-0732">Signal</keyword>
<evidence type="ECO:0000256" key="2">
    <source>
        <dbReference type="SAM" id="SignalP"/>
    </source>
</evidence>
<comment type="caution">
    <text evidence="3">The sequence shown here is derived from an EMBL/GenBank/DDBJ whole genome shotgun (WGS) entry which is preliminary data.</text>
</comment>
<proteinExistence type="predicted"/>
<keyword evidence="1" id="KW-0472">Membrane</keyword>
<dbReference type="CDD" id="cd08547">
    <property type="entry name" value="Type_II_cohesin"/>
    <property type="match status" value="1"/>
</dbReference>
<keyword evidence="1" id="KW-0812">Transmembrane</keyword>
<name>A0A1F8DWY7_9BACT</name>
<dbReference type="EMBL" id="MGIP01000001">
    <property type="protein sequence ID" value="OGM92528.1"/>
    <property type="molecule type" value="Genomic_DNA"/>
</dbReference>
<dbReference type="Proteomes" id="UP000177029">
    <property type="component" value="Unassembled WGS sequence"/>
</dbReference>
<feature type="transmembrane region" description="Helical" evidence="1">
    <location>
        <begin position="369"/>
        <end position="391"/>
    </location>
</feature>
<dbReference type="AlphaFoldDB" id="A0A1F8DWY7"/>
<evidence type="ECO:0000256" key="1">
    <source>
        <dbReference type="SAM" id="Phobius"/>
    </source>
</evidence>
<sequence>MRKYFYIGIAYIALFASAFGSAHAATLYFSPTTRTYNLSQTFTISVYVSAQEALNAVGGQIVFPQDTLQVVQVSKVGSILSIWATEPTFSNSQGTVDFEGIVPNPGFSGVAGKIISVTFRAQQTGTAHITVTKGSVLANDGQGTQILQQSQDLVLELHQQKIMAPIPSPTAIEPVYTLKIIQTDGTDPHPHMRIEGADLARIQSVRVKVGEGEFIDIAQEDVFDKEGFDIPRQAPGEHTVVVRIYTGDAEYIELTDVMHIEPLAPPKTVVEKKSAEKGQNVRIEVQTEPNRIINLFIRGKNKLDVLNQKANEKGFIELLWPTENVEADIYDIWARAYDDRGAESYESEPVSVSVTPQPLTVFFEKIGQYGIVTIASIAAAFILLFIAWYGWHLFYKFKRGFITQEKKAEGHIHKDFDDLKKAVFQQIKILQKIRKRRPLTQEEEQVVSYLSKYFERAEKEVNADIRNIFK</sequence>
<feature type="chain" id="PRO_5009535265" description="Cohesin domain-containing protein" evidence="2">
    <location>
        <begin position="25"/>
        <end position="470"/>
    </location>
</feature>
<evidence type="ECO:0000313" key="4">
    <source>
        <dbReference type="Proteomes" id="UP000177029"/>
    </source>
</evidence>
<organism evidence="3 4">
    <name type="scientific">Candidatus Wolfebacteria bacterium RIFCSPHIGHO2_01_FULL_48_22</name>
    <dbReference type="NCBI Taxonomy" id="1802555"/>
    <lineage>
        <taxon>Bacteria</taxon>
        <taxon>Candidatus Wolfeibacteriota</taxon>
    </lineage>
</organism>